<sequence length="160" mass="17570">MSEVPDLTAVEWFDGSSVRAPRTVADLVGVDLPVYVRILHPAGRVEGGTCVDVRWDEVARANGRRMHPEVEWGSITGSWSVDAQPPTWEESPDCGSLPESVARGLAKVLRHVGADSGVVWAGTWEGWDTEWPDLEAYRVSPDQKLTWDTDKVNPLPAPPT</sequence>
<reference evidence="2" key="1">
    <citation type="submission" date="2016-10" db="EMBL/GenBank/DDBJ databases">
        <authorList>
            <person name="Varghese N."/>
            <person name="Submissions S."/>
        </authorList>
    </citation>
    <scope>NUCLEOTIDE SEQUENCE [LARGE SCALE GENOMIC DNA]</scope>
    <source>
        <strain evidence="2">DSM 44675</strain>
    </source>
</reference>
<evidence type="ECO:0000313" key="2">
    <source>
        <dbReference type="Proteomes" id="UP000198677"/>
    </source>
</evidence>
<dbReference type="EMBL" id="FOAW01000034">
    <property type="protein sequence ID" value="SEM36030.1"/>
    <property type="molecule type" value="Genomic_DNA"/>
</dbReference>
<keyword evidence="2" id="KW-1185">Reference proteome</keyword>
<dbReference type="Proteomes" id="UP000198677">
    <property type="component" value="Unassembled WGS sequence"/>
</dbReference>
<protein>
    <submittedName>
        <fullName evidence="1">Uncharacterized protein</fullName>
    </submittedName>
</protein>
<organism evidence="1 2">
    <name type="scientific">Rhodococcus maanshanensis</name>
    <dbReference type="NCBI Taxonomy" id="183556"/>
    <lineage>
        <taxon>Bacteria</taxon>
        <taxon>Bacillati</taxon>
        <taxon>Actinomycetota</taxon>
        <taxon>Actinomycetes</taxon>
        <taxon>Mycobacteriales</taxon>
        <taxon>Nocardiaceae</taxon>
        <taxon>Rhodococcus</taxon>
    </lineage>
</organism>
<proteinExistence type="predicted"/>
<dbReference type="AlphaFoldDB" id="A0A1H7XQG8"/>
<accession>A0A1H7XQG8</accession>
<name>A0A1H7XQG8_9NOCA</name>
<evidence type="ECO:0000313" key="1">
    <source>
        <dbReference type="EMBL" id="SEM36030.1"/>
    </source>
</evidence>
<gene>
    <name evidence="1" type="ORF">SAMN05444583_1342</name>
</gene>